<dbReference type="Gene3D" id="3.10.100.10">
    <property type="entry name" value="Mannose-Binding Protein A, subunit A"/>
    <property type="match status" value="1"/>
</dbReference>
<evidence type="ECO:0000256" key="2">
    <source>
        <dbReference type="SAM" id="SignalP"/>
    </source>
</evidence>
<reference evidence="4" key="1">
    <citation type="submission" date="2015-09" db="EMBL/GenBank/DDBJ databases">
        <authorList>
            <consortium name="Pathogen Informatics"/>
        </authorList>
    </citation>
    <scope>NUCLEOTIDE SEQUENCE [LARGE SCALE GENOMIC DNA]</scope>
    <source>
        <strain evidence="4">Lake Konstanz</strain>
    </source>
</reference>
<dbReference type="EMBL" id="CYKH01000305">
    <property type="protein sequence ID" value="CUF35479.1"/>
    <property type="molecule type" value="Genomic_DNA"/>
</dbReference>
<gene>
    <name evidence="3" type="ORF">BSAL_61740</name>
</gene>
<protein>
    <submittedName>
        <fullName evidence="3">Membrane-associated protein, putative</fullName>
    </submittedName>
</protein>
<feature type="signal peptide" evidence="2">
    <location>
        <begin position="1"/>
        <end position="20"/>
    </location>
</feature>
<evidence type="ECO:0000313" key="4">
    <source>
        <dbReference type="Proteomes" id="UP000051952"/>
    </source>
</evidence>
<dbReference type="AlphaFoldDB" id="A0A0S4IM05"/>
<organism evidence="3 4">
    <name type="scientific">Bodo saltans</name>
    <name type="common">Flagellated protozoan</name>
    <dbReference type="NCBI Taxonomy" id="75058"/>
    <lineage>
        <taxon>Eukaryota</taxon>
        <taxon>Discoba</taxon>
        <taxon>Euglenozoa</taxon>
        <taxon>Kinetoplastea</taxon>
        <taxon>Metakinetoplastina</taxon>
        <taxon>Eubodonida</taxon>
        <taxon>Bodonidae</taxon>
        <taxon>Bodo</taxon>
    </lineage>
</organism>
<feature type="region of interest" description="Disordered" evidence="1">
    <location>
        <begin position="131"/>
        <end position="152"/>
    </location>
</feature>
<sequence>MAQRCVLLVLAFILCHVTFGVKLPKFFYVAKSGATLEQCRRSCDATSGGAYPATILSAADNAAIGALFPSNSAYRGVIGGTRLVGNNNSFRWVAGPLQSESNGLGRMFFNGTTLGNGYCVSGTYCHFSSGEPNADPTHPDGPEAQLEFTSAD</sequence>
<feature type="non-terminal residue" evidence="3">
    <location>
        <position position="152"/>
    </location>
</feature>
<accession>A0A0S4IM05</accession>
<dbReference type="VEuPathDB" id="TriTrypDB:BSAL_61740"/>
<evidence type="ECO:0000256" key="1">
    <source>
        <dbReference type="SAM" id="MobiDB-lite"/>
    </source>
</evidence>
<keyword evidence="2" id="KW-0732">Signal</keyword>
<evidence type="ECO:0000313" key="3">
    <source>
        <dbReference type="EMBL" id="CUF35479.1"/>
    </source>
</evidence>
<dbReference type="CDD" id="cd00037">
    <property type="entry name" value="CLECT"/>
    <property type="match status" value="1"/>
</dbReference>
<dbReference type="InterPro" id="IPR016187">
    <property type="entry name" value="CTDL_fold"/>
</dbReference>
<name>A0A0S4IM05_BODSA</name>
<proteinExistence type="predicted"/>
<dbReference type="Proteomes" id="UP000051952">
    <property type="component" value="Unassembled WGS sequence"/>
</dbReference>
<keyword evidence="4" id="KW-1185">Reference proteome</keyword>
<feature type="chain" id="PRO_5006621328" evidence="2">
    <location>
        <begin position="21"/>
        <end position="152"/>
    </location>
</feature>
<dbReference type="SUPFAM" id="SSF56436">
    <property type="entry name" value="C-type lectin-like"/>
    <property type="match status" value="1"/>
</dbReference>
<dbReference type="InterPro" id="IPR016186">
    <property type="entry name" value="C-type_lectin-like/link_sf"/>
</dbReference>